<dbReference type="eggNOG" id="COG2226">
    <property type="taxonomic scope" value="Bacteria"/>
</dbReference>
<dbReference type="PaxDb" id="243275-TDE_1763"/>
<feature type="domain" description="Methyltransferase" evidence="1">
    <location>
        <begin position="48"/>
        <end position="100"/>
    </location>
</feature>
<dbReference type="Gene3D" id="3.40.50.150">
    <property type="entry name" value="Vaccinia Virus protein VP39"/>
    <property type="match status" value="1"/>
</dbReference>
<dbReference type="KEGG" id="tde:TDE_1763"/>
<dbReference type="STRING" id="243275.TDE_1763"/>
<organism evidence="2 3">
    <name type="scientific">Treponema denticola (strain ATCC 35405 / DSM 14222 / CIP 103919 / JCM 8153 / KCTC 15104)</name>
    <dbReference type="NCBI Taxonomy" id="243275"/>
    <lineage>
        <taxon>Bacteria</taxon>
        <taxon>Pseudomonadati</taxon>
        <taxon>Spirochaetota</taxon>
        <taxon>Spirochaetia</taxon>
        <taxon>Spirochaetales</taxon>
        <taxon>Treponemataceae</taxon>
        <taxon>Treponema</taxon>
    </lineage>
</organism>
<dbReference type="HOGENOM" id="CLU_2182790_0_0_12"/>
<dbReference type="InterPro" id="IPR041698">
    <property type="entry name" value="Methyltransf_25"/>
</dbReference>
<dbReference type="AlphaFoldDB" id="Q73LU9"/>
<dbReference type="EMBL" id="AE017226">
    <property type="protein sequence ID" value="AAS12278.1"/>
    <property type="molecule type" value="Genomic_DNA"/>
</dbReference>
<dbReference type="OrthoDB" id="9810615at2"/>
<gene>
    <name evidence="2" type="ordered locus">TDE_1763</name>
</gene>
<keyword evidence="3" id="KW-1185">Reference proteome</keyword>
<dbReference type="CDD" id="cd02440">
    <property type="entry name" value="AdoMet_MTases"/>
    <property type="match status" value="1"/>
</dbReference>
<accession>Q73LU9</accession>
<evidence type="ECO:0000259" key="1">
    <source>
        <dbReference type="Pfam" id="PF13649"/>
    </source>
</evidence>
<dbReference type="InterPro" id="IPR029063">
    <property type="entry name" value="SAM-dependent_MTases_sf"/>
</dbReference>
<sequence length="109" mass="12352">MSKRIEILRSFYDDIDEDSRLNRSRQGQLEYITTMNYIHRYAKTGAKILEIGAGTGRYSIALAKEGYNVTAVELVETNLEVLKNNSVGIENIISYQGDALNEAIYILPF</sequence>
<dbReference type="Proteomes" id="UP000008212">
    <property type="component" value="Chromosome"/>
</dbReference>
<dbReference type="Pfam" id="PF13649">
    <property type="entry name" value="Methyltransf_25"/>
    <property type="match status" value="1"/>
</dbReference>
<proteinExistence type="predicted"/>
<dbReference type="SUPFAM" id="SSF53335">
    <property type="entry name" value="S-adenosyl-L-methionine-dependent methyltransferases"/>
    <property type="match status" value="1"/>
</dbReference>
<dbReference type="GeneID" id="2740608"/>
<name>Q73LU9_TREDE</name>
<reference evidence="2 3" key="1">
    <citation type="journal article" date="2004" name="Proc. Natl. Acad. Sci. U.S.A.">
        <title>Comparison of the genome of the oral pathogen Treponema denticola with other spirochete genomes.</title>
        <authorList>
            <person name="Seshadri R."/>
            <person name="Myers G.S."/>
            <person name="Tettelin H."/>
            <person name="Eisen J.A."/>
            <person name="Heidelberg J.F."/>
            <person name="Dodson R.J."/>
            <person name="Davidsen T.M."/>
            <person name="DeBoy R.T."/>
            <person name="Fouts D.E."/>
            <person name="Haft D.H."/>
            <person name="Selengut J."/>
            <person name="Ren Q."/>
            <person name="Brinkac L.M."/>
            <person name="Madupu R."/>
            <person name="Kolonay J."/>
            <person name="Durkin S.A."/>
            <person name="Daugherty S.C."/>
            <person name="Shetty J."/>
            <person name="Shvartsbeyn A."/>
            <person name="Gebregeorgis E."/>
            <person name="Geer K."/>
            <person name="Tsegaye G."/>
            <person name="Malek J."/>
            <person name="Ayodeji B."/>
            <person name="Shatsman S."/>
            <person name="McLeod M.P."/>
            <person name="Smajs D."/>
            <person name="Howell J.K."/>
            <person name="Pal S."/>
            <person name="Amin A."/>
            <person name="Vashisth P."/>
            <person name="McNeill T.Z."/>
            <person name="Xiang Q."/>
            <person name="Sodergren E."/>
            <person name="Baca E."/>
            <person name="Weinstock G.M."/>
            <person name="Norris S.J."/>
            <person name="Fraser C.M."/>
            <person name="Paulsen I.T."/>
        </authorList>
    </citation>
    <scope>NUCLEOTIDE SEQUENCE [LARGE SCALE GENOMIC DNA]</scope>
    <source>
        <strain evidence="3">ATCC 35405 / DSM 14222 / CIP 103919 / JCM 8153 / KCTC 15104</strain>
    </source>
</reference>
<protein>
    <submittedName>
        <fullName evidence="2">Conserved domain protein</fullName>
    </submittedName>
</protein>
<dbReference type="PATRIC" id="fig|243275.7.peg.1685"/>
<evidence type="ECO:0000313" key="3">
    <source>
        <dbReference type="Proteomes" id="UP000008212"/>
    </source>
</evidence>
<dbReference type="RefSeq" id="WP_002679507.1">
    <property type="nucleotide sequence ID" value="NC_002967.9"/>
</dbReference>
<evidence type="ECO:0000313" key="2">
    <source>
        <dbReference type="EMBL" id="AAS12278.1"/>
    </source>
</evidence>